<name>A0AAU7CBK9_9BACT</name>
<evidence type="ECO:0000256" key="3">
    <source>
        <dbReference type="ARBA" id="ARBA00022989"/>
    </source>
</evidence>
<evidence type="ECO:0000256" key="2">
    <source>
        <dbReference type="ARBA" id="ARBA00022692"/>
    </source>
</evidence>
<keyword evidence="3 6" id="KW-1133">Transmembrane helix</keyword>
<dbReference type="PANTHER" id="PTHR20855">
    <property type="entry name" value="ADIPOR/PROGESTIN RECEPTOR-RELATED"/>
    <property type="match status" value="1"/>
</dbReference>
<dbReference type="EMBL" id="CP155447">
    <property type="protein sequence ID" value="XBH02857.1"/>
    <property type="molecule type" value="Genomic_DNA"/>
</dbReference>
<evidence type="ECO:0000256" key="6">
    <source>
        <dbReference type="SAM" id="Phobius"/>
    </source>
</evidence>
<feature type="binding site" evidence="5">
    <location>
        <position position="61"/>
    </location>
    <ligand>
        <name>Zn(2+)</name>
        <dbReference type="ChEBI" id="CHEBI:29105"/>
    </ligand>
</feature>
<dbReference type="InterPro" id="IPR004254">
    <property type="entry name" value="AdipoR/HlyIII-related"/>
</dbReference>
<dbReference type="GO" id="GO:0016020">
    <property type="term" value="C:membrane"/>
    <property type="evidence" value="ECO:0007669"/>
    <property type="project" value="UniProtKB-SubCell"/>
</dbReference>
<keyword evidence="5" id="KW-0862">Zinc</keyword>
<feature type="transmembrane region" description="Helical" evidence="6">
    <location>
        <begin position="42"/>
        <end position="60"/>
    </location>
</feature>
<dbReference type="AlphaFoldDB" id="A0AAU7CBK9"/>
<organism evidence="7">
    <name type="scientific">Singulisphaera sp. Ch08</name>
    <dbReference type="NCBI Taxonomy" id="3120278"/>
    <lineage>
        <taxon>Bacteria</taxon>
        <taxon>Pseudomonadati</taxon>
        <taxon>Planctomycetota</taxon>
        <taxon>Planctomycetia</taxon>
        <taxon>Isosphaerales</taxon>
        <taxon>Isosphaeraceae</taxon>
        <taxon>Singulisphaera</taxon>
    </lineage>
</organism>
<feature type="transmembrane region" description="Helical" evidence="6">
    <location>
        <begin position="129"/>
        <end position="150"/>
    </location>
</feature>
<comment type="subcellular location">
    <subcellularLocation>
        <location evidence="1">Membrane</location>
        <topology evidence="1">Multi-pass membrane protein</topology>
    </subcellularLocation>
</comment>
<feature type="transmembrane region" description="Helical" evidence="6">
    <location>
        <begin position="12"/>
        <end position="30"/>
    </location>
</feature>
<keyword evidence="2 6" id="KW-0812">Transmembrane</keyword>
<dbReference type="GO" id="GO:0046872">
    <property type="term" value="F:metal ion binding"/>
    <property type="evidence" value="ECO:0007669"/>
    <property type="project" value="UniProtKB-KW"/>
</dbReference>
<feature type="binding site" evidence="5">
    <location>
        <position position="190"/>
    </location>
    <ligand>
        <name>Zn(2+)</name>
        <dbReference type="ChEBI" id="CHEBI:29105"/>
    </ligand>
</feature>
<feature type="binding site" evidence="5">
    <location>
        <position position="194"/>
    </location>
    <ligand>
        <name>Zn(2+)</name>
        <dbReference type="ChEBI" id="CHEBI:29105"/>
    </ligand>
</feature>
<feature type="transmembrane region" description="Helical" evidence="6">
    <location>
        <begin position="157"/>
        <end position="180"/>
    </location>
</feature>
<protein>
    <submittedName>
        <fullName evidence="7">Hemolysin III family protein</fullName>
    </submittedName>
</protein>
<feature type="transmembrane region" description="Helical" evidence="6">
    <location>
        <begin position="192"/>
        <end position="209"/>
    </location>
</feature>
<accession>A0AAU7CBK9</accession>
<keyword evidence="5" id="KW-0479">Metal-binding</keyword>
<evidence type="ECO:0000256" key="5">
    <source>
        <dbReference type="PIRSR" id="PIRSR604254-1"/>
    </source>
</evidence>
<dbReference type="PANTHER" id="PTHR20855:SF3">
    <property type="entry name" value="LD03007P"/>
    <property type="match status" value="1"/>
</dbReference>
<evidence type="ECO:0000313" key="7">
    <source>
        <dbReference type="EMBL" id="XBH02857.1"/>
    </source>
</evidence>
<sequence length="230" mass="25073">MEVLHLREPVSAWTHFAGLVLALPGTLILWRRSGGDLGKRLSLLVYGLCLIFCYAASTLYHGVRLPADRLGVFIRLDSVGIFALIAGSYTPLAWNLMRGRWRSGTLSVVWGTAATAIALIASGRRFSPMVGTCVYLGMGWGVVICYAQLARVVSHRALLPVVVGGVFYSVGAVLLLFRWPALWPGAFGVHDLFHLFVIAGSLAHYRFILKVVVPFRWMRLPSGLAPGPVG</sequence>
<dbReference type="Pfam" id="PF03006">
    <property type="entry name" value="HlyIII"/>
    <property type="match status" value="1"/>
</dbReference>
<feature type="transmembrane region" description="Helical" evidence="6">
    <location>
        <begin position="72"/>
        <end position="92"/>
    </location>
</feature>
<evidence type="ECO:0000256" key="1">
    <source>
        <dbReference type="ARBA" id="ARBA00004141"/>
    </source>
</evidence>
<gene>
    <name evidence="7" type="ORF">V5E97_31775</name>
</gene>
<feature type="transmembrane region" description="Helical" evidence="6">
    <location>
        <begin position="104"/>
        <end position="123"/>
    </location>
</feature>
<dbReference type="RefSeq" id="WP_406695597.1">
    <property type="nucleotide sequence ID" value="NZ_CP155447.1"/>
</dbReference>
<reference evidence="7" key="1">
    <citation type="submission" date="2024-05" db="EMBL/GenBank/DDBJ databases">
        <title>Planctomycetes of the genus Singulisphaera possess chitinolytic capabilities.</title>
        <authorList>
            <person name="Ivanova A."/>
        </authorList>
    </citation>
    <scope>NUCLEOTIDE SEQUENCE</scope>
    <source>
        <strain evidence="7">Ch08T</strain>
    </source>
</reference>
<evidence type="ECO:0000256" key="4">
    <source>
        <dbReference type="ARBA" id="ARBA00023136"/>
    </source>
</evidence>
<proteinExistence type="predicted"/>
<keyword evidence="4 6" id="KW-0472">Membrane</keyword>